<accession>A0A2U2C7F0</accession>
<dbReference type="PANTHER" id="PTHR43304">
    <property type="entry name" value="PHYTOCHROME-LIKE PROTEIN CPH1"/>
    <property type="match status" value="1"/>
</dbReference>
<dbReference type="SUPFAM" id="SSF55785">
    <property type="entry name" value="PYP-like sensor domain (PAS domain)"/>
    <property type="match status" value="3"/>
</dbReference>
<dbReference type="SMART" id="SM00387">
    <property type="entry name" value="HATPase_c"/>
    <property type="match status" value="1"/>
</dbReference>
<dbReference type="InterPro" id="IPR003594">
    <property type="entry name" value="HATPase_dom"/>
</dbReference>
<comment type="caution">
    <text evidence="10">The sequence shown here is derived from an EMBL/GenBank/DDBJ whole genome shotgun (WGS) entry which is preliminary data.</text>
</comment>
<dbReference type="InterPro" id="IPR003661">
    <property type="entry name" value="HisK_dim/P_dom"/>
</dbReference>
<dbReference type="InterPro" id="IPR036890">
    <property type="entry name" value="HATPase_C_sf"/>
</dbReference>
<evidence type="ECO:0000256" key="1">
    <source>
        <dbReference type="ARBA" id="ARBA00000085"/>
    </source>
</evidence>
<dbReference type="SMART" id="SM00091">
    <property type="entry name" value="PAS"/>
    <property type="match status" value="3"/>
</dbReference>
<feature type="domain" description="PAS" evidence="8">
    <location>
        <begin position="256"/>
        <end position="326"/>
    </location>
</feature>
<dbReference type="Pfam" id="PF00512">
    <property type="entry name" value="HisKA"/>
    <property type="match status" value="1"/>
</dbReference>
<feature type="domain" description="PAC" evidence="9">
    <location>
        <begin position="201"/>
        <end position="255"/>
    </location>
</feature>
<dbReference type="NCBIfam" id="TIGR00229">
    <property type="entry name" value="sensory_box"/>
    <property type="match status" value="1"/>
</dbReference>
<dbReference type="InterPro" id="IPR001610">
    <property type="entry name" value="PAC"/>
</dbReference>
<dbReference type="Pfam" id="PF02518">
    <property type="entry name" value="HATPase_c"/>
    <property type="match status" value="1"/>
</dbReference>
<dbReference type="InterPro" id="IPR000700">
    <property type="entry name" value="PAS-assoc_C"/>
</dbReference>
<dbReference type="GO" id="GO:0000155">
    <property type="term" value="F:phosphorelay sensor kinase activity"/>
    <property type="evidence" value="ECO:0007669"/>
    <property type="project" value="InterPro"/>
</dbReference>
<dbReference type="InterPro" id="IPR005467">
    <property type="entry name" value="His_kinase_dom"/>
</dbReference>
<dbReference type="InterPro" id="IPR004358">
    <property type="entry name" value="Sig_transdc_His_kin-like_C"/>
</dbReference>
<dbReference type="SUPFAM" id="SSF55874">
    <property type="entry name" value="ATPase domain of HSP90 chaperone/DNA topoisomerase II/histidine kinase"/>
    <property type="match status" value="1"/>
</dbReference>
<proteinExistence type="predicted"/>
<dbReference type="RefSeq" id="WP_109534240.1">
    <property type="nucleotide sequence ID" value="NZ_CAXPUO010000095.1"/>
</dbReference>
<dbReference type="CDD" id="cd00082">
    <property type="entry name" value="HisKA"/>
    <property type="match status" value="1"/>
</dbReference>
<evidence type="ECO:0000313" key="10">
    <source>
        <dbReference type="EMBL" id="PWE27825.1"/>
    </source>
</evidence>
<evidence type="ECO:0000256" key="4">
    <source>
        <dbReference type="ARBA" id="ARBA00022679"/>
    </source>
</evidence>
<sequence length="610" mass="67765">MITAQVKPNCRNCGIPMLIVGRDGHVADVCELLEPLLGGPADEIVGHPITDFLPGYSLERLIEHVNPAASDAVVRGVAGRDLKGRDLDLGLFISPFLDPDGGMSCSILVRDIRHEVRTERLLRDELLLSDSVVRSARIGVFEFYPRTDTVKVSRVWREMMGIFGGDSDYLQSEWRRRVHPDDLERALAPVRKCLDGRARHAHSDYRVRKSEDEEWRWVRAGVTVGERDADNNPICLTGAMIDVTDMKETEHEIRRSAETLRLAFDHAPIGKAINGLDLRILRANQALADLLGYTPEELSQLSFQDIVRPEDCEQATARVRRMIAGEIGTYQVEKRFVRKDGSLIWGLMIAGVVHDSDGQPVEWVLQIVDVSEQHRLTDMKGEFIATVSHELRTPLTGILGALTLLNSMMADKLPEQAARLLYIAEENGHRLHALIDDILDFEKFSTGRAAFSITRCEIVPMLEEAILANDPIAREYGVHCSIIAYDRSLKGYCDPKKFQQVMANFLSNASKFATPDSTIRVIAIQSGDAIRVSVTNDGPGIPDDFRDSVFKPFAQAEMSSKRSRGGTGLGLSICKEIVEQSGGTIGFDSEPGGQTMFWFTVPTDQAQAAE</sequence>
<dbReference type="Gene3D" id="3.30.450.20">
    <property type="entry name" value="PAS domain"/>
    <property type="match status" value="3"/>
</dbReference>
<comment type="catalytic activity">
    <reaction evidence="1">
        <text>ATP + protein L-histidine = ADP + protein N-phospho-L-histidine.</text>
        <dbReference type="EC" id="2.7.13.3"/>
    </reaction>
</comment>
<evidence type="ECO:0000256" key="3">
    <source>
        <dbReference type="ARBA" id="ARBA00022553"/>
    </source>
</evidence>
<dbReference type="FunFam" id="1.10.287.130:FF:000001">
    <property type="entry name" value="Two-component sensor histidine kinase"/>
    <property type="match status" value="1"/>
</dbReference>
<dbReference type="SMART" id="SM00086">
    <property type="entry name" value="PAC"/>
    <property type="match status" value="2"/>
</dbReference>
<dbReference type="SUPFAM" id="SSF47384">
    <property type="entry name" value="Homodimeric domain of signal transducing histidine kinase"/>
    <property type="match status" value="1"/>
</dbReference>
<evidence type="ECO:0000256" key="2">
    <source>
        <dbReference type="ARBA" id="ARBA00012438"/>
    </source>
</evidence>
<keyword evidence="3" id="KW-0597">Phosphoprotein</keyword>
<dbReference type="PROSITE" id="PS50113">
    <property type="entry name" value="PAC"/>
    <property type="match status" value="2"/>
</dbReference>
<dbReference type="Gene3D" id="1.10.287.130">
    <property type="match status" value="1"/>
</dbReference>
<feature type="domain" description="PAC" evidence="9">
    <location>
        <begin position="330"/>
        <end position="382"/>
    </location>
</feature>
<dbReference type="Gene3D" id="3.30.565.10">
    <property type="entry name" value="Histidine kinase-like ATPase, C-terminal domain"/>
    <property type="match status" value="1"/>
</dbReference>
<dbReference type="EMBL" id="QEYD01000009">
    <property type="protein sequence ID" value="PWE27825.1"/>
    <property type="molecule type" value="Genomic_DNA"/>
</dbReference>
<evidence type="ECO:0000313" key="11">
    <source>
        <dbReference type="Proteomes" id="UP000244940"/>
    </source>
</evidence>
<dbReference type="CDD" id="cd00130">
    <property type="entry name" value="PAS"/>
    <property type="match status" value="2"/>
</dbReference>
<evidence type="ECO:0000259" key="9">
    <source>
        <dbReference type="PROSITE" id="PS50113"/>
    </source>
</evidence>
<dbReference type="PANTHER" id="PTHR43304:SF1">
    <property type="entry name" value="PAC DOMAIN-CONTAINING PROTEIN"/>
    <property type="match status" value="1"/>
</dbReference>
<dbReference type="GeneID" id="94366290"/>
<dbReference type="Proteomes" id="UP000244940">
    <property type="component" value="Unassembled WGS sequence"/>
</dbReference>
<dbReference type="PROSITE" id="PS50109">
    <property type="entry name" value="HIS_KIN"/>
    <property type="match status" value="1"/>
</dbReference>
<evidence type="ECO:0000259" key="7">
    <source>
        <dbReference type="PROSITE" id="PS50109"/>
    </source>
</evidence>
<dbReference type="InterPro" id="IPR052162">
    <property type="entry name" value="Sensor_kinase/Photoreceptor"/>
</dbReference>
<dbReference type="InterPro" id="IPR036097">
    <property type="entry name" value="HisK_dim/P_sf"/>
</dbReference>
<keyword evidence="11" id="KW-1185">Reference proteome</keyword>
<dbReference type="InterPro" id="IPR013655">
    <property type="entry name" value="PAS_fold_3"/>
</dbReference>
<keyword evidence="6" id="KW-0902">Two-component regulatory system</keyword>
<evidence type="ECO:0000256" key="6">
    <source>
        <dbReference type="ARBA" id="ARBA00023012"/>
    </source>
</evidence>
<organism evidence="10 11">
    <name type="scientific">Pararhodobacter marinus</name>
    <dbReference type="NCBI Taxonomy" id="2184063"/>
    <lineage>
        <taxon>Bacteria</taxon>
        <taxon>Pseudomonadati</taxon>
        <taxon>Pseudomonadota</taxon>
        <taxon>Alphaproteobacteria</taxon>
        <taxon>Rhodobacterales</taxon>
        <taxon>Paracoccaceae</taxon>
        <taxon>Pararhodobacter</taxon>
    </lineage>
</organism>
<dbReference type="PRINTS" id="PR00344">
    <property type="entry name" value="BCTRLSENSOR"/>
</dbReference>
<name>A0A2U2C7F0_9RHOB</name>
<dbReference type="SMART" id="SM00388">
    <property type="entry name" value="HisKA"/>
    <property type="match status" value="1"/>
</dbReference>
<evidence type="ECO:0000259" key="8">
    <source>
        <dbReference type="PROSITE" id="PS50112"/>
    </source>
</evidence>
<gene>
    <name evidence="10" type="ORF">C4N9_15445</name>
</gene>
<dbReference type="OrthoDB" id="7179697at2"/>
<protein>
    <recommendedName>
        <fullName evidence="2">histidine kinase</fullName>
        <ecNumber evidence="2">2.7.13.3</ecNumber>
    </recommendedName>
</protein>
<keyword evidence="4" id="KW-0808">Transferase</keyword>
<keyword evidence="5" id="KW-0418">Kinase</keyword>
<dbReference type="PROSITE" id="PS50112">
    <property type="entry name" value="PAS"/>
    <property type="match status" value="1"/>
</dbReference>
<dbReference type="Pfam" id="PF08447">
    <property type="entry name" value="PAS_3"/>
    <property type="match status" value="2"/>
</dbReference>
<feature type="domain" description="Histidine kinase" evidence="7">
    <location>
        <begin position="386"/>
        <end position="605"/>
    </location>
</feature>
<dbReference type="InterPro" id="IPR035965">
    <property type="entry name" value="PAS-like_dom_sf"/>
</dbReference>
<reference evidence="10 11" key="1">
    <citation type="submission" date="2018-05" db="EMBL/GenBank/DDBJ databases">
        <title>Pararhodobacter marina sp. nov., isolated from deep-sea water of the Indian Ocean.</title>
        <authorList>
            <person name="Lai Q.Sr."/>
            <person name="Liu X."/>
            <person name="Shao Z."/>
        </authorList>
    </citation>
    <scope>NUCLEOTIDE SEQUENCE [LARGE SCALE GENOMIC DNA]</scope>
    <source>
        <strain evidence="10 11">CIC4N-9</strain>
    </source>
</reference>
<dbReference type="AlphaFoldDB" id="A0A2U2C7F0"/>
<dbReference type="InterPro" id="IPR000014">
    <property type="entry name" value="PAS"/>
</dbReference>
<dbReference type="EC" id="2.7.13.3" evidence="2"/>
<evidence type="ECO:0000256" key="5">
    <source>
        <dbReference type="ARBA" id="ARBA00022777"/>
    </source>
</evidence>